<dbReference type="CDD" id="cd03801">
    <property type="entry name" value="GT4_PimA-like"/>
    <property type="match status" value="1"/>
</dbReference>
<evidence type="ECO:0000313" key="2">
    <source>
        <dbReference type="EMBL" id="MFC7140324.1"/>
    </source>
</evidence>
<dbReference type="PANTHER" id="PTHR12526">
    <property type="entry name" value="GLYCOSYLTRANSFERASE"/>
    <property type="match status" value="1"/>
</dbReference>
<dbReference type="EMBL" id="JBHTAS010000001">
    <property type="protein sequence ID" value="MFC7140324.1"/>
    <property type="molecule type" value="Genomic_DNA"/>
</dbReference>
<dbReference type="Pfam" id="PF13692">
    <property type="entry name" value="Glyco_trans_1_4"/>
    <property type="match status" value="1"/>
</dbReference>
<keyword evidence="2" id="KW-0328">Glycosyltransferase</keyword>
<protein>
    <submittedName>
        <fullName evidence="2">Glycosyltransferase family 4 protein</fullName>
        <ecNumber evidence="2">2.4.-.-</ecNumber>
    </submittedName>
</protein>
<dbReference type="GeneID" id="78820612"/>
<dbReference type="SUPFAM" id="SSF53756">
    <property type="entry name" value="UDP-Glycosyltransferase/glycogen phosphorylase"/>
    <property type="match status" value="1"/>
</dbReference>
<accession>A0ABD5XZ45</accession>
<dbReference type="RefSeq" id="WP_274325882.1">
    <property type="nucleotide sequence ID" value="NZ_CP118158.1"/>
</dbReference>
<reference evidence="2 3" key="1">
    <citation type="journal article" date="2019" name="Int. J. Syst. Evol. Microbiol.">
        <title>The Global Catalogue of Microorganisms (GCM) 10K type strain sequencing project: providing services to taxonomists for standard genome sequencing and annotation.</title>
        <authorList>
            <consortium name="The Broad Institute Genomics Platform"/>
            <consortium name="The Broad Institute Genome Sequencing Center for Infectious Disease"/>
            <person name="Wu L."/>
            <person name="Ma J."/>
        </authorList>
    </citation>
    <scope>NUCLEOTIDE SEQUENCE [LARGE SCALE GENOMIC DNA]</scope>
    <source>
        <strain evidence="2 3">XZYJT29</strain>
    </source>
</reference>
<dbReference type="Proteomes" id="UP001596432">
    <property type="component" value="Unassembled WGS sequence"/>
</dbReference>
<sequence>MPVRVCFVSLGLYSYANPDATDTAGGAERQLYLLSQKFSDSTDVHAVVAKYGQPSVEFRDGITFHRSYSPDPEKSPLLMPYSSIKLMRAMQRADADVYVYRGDPQKASIVAAIAALLGKKFVYNLANDSNITAEYQSLPPHFRHLFGWSLENAAEIIAQTPKQEALVNERFGTDSIVIPNGYPRADEISGYDEREVALWVGRLDQDQKRPHLFLDLVERLPNHEFILIGPRGFDESYCNSIIERANSIDNVAYTGRVDPNEVDRYYRRASVLVNTSAYEGFPNTFLEAWRQGVPIASLDVNPGRYLDTNIAGYANGDIARLKTDTELFLTDVCQRRKVGEKSRRIFESRYTIDTIASKYEETIRKAART</sequence>
<dbReference type="Gene3D" id="3.40.50.2000">
    <property type="entry name" value="Glycogen Phosphorylase B"/>
    <property type="match status" value="2"/>
</dbReference>
<dbReference type="Pfam" id="PF13439">
    <property type="entry name" value="Glyco_transf_4"/>
    <property type="match status" value="1"/>
</dbReference>
<organism evidence="2 3">
    <name type="scientific">Halosimplex aquaticum</name>
    <dbReference type="NCBI Taxonomy" id="3026162"/>
    <lineage>
        <taxon>Archaea</taxon>
        <taxon>Methanobacteriati</taxon>
        <taxon>Methanobacteriota</taxon>
        <taxon>Stenosarchaea group</taxon>
        <taxon>Halobacteria</taxon>
        <taxon>Halobacteriales</taxon>
        <taxon>Haloarculaceae</taxon>
        <taxon>Halosimplex</taxon>
    </lineage>
</organism>
<keyword evidence="2" id="KW-0808">Transferase</keyword>
<keyword evidence="3" id="KW-1185">Reference proteome</keyword>
<feature type="domain" description="Glycosyltransferase subfamily 4-like N-terminal" evidence="1">
    <location>
        <begin position="25"/>
        <end position="182"/>
    </location>
</feature>
<comment type="caution">
    <text evidence="2">The sequence shown here is derived from an EMBL/GenBank/DDBJ whole genome shotgun (WGS) entry which is preliminary data.</text>
</comment>
<name>A0ABD5XZ45_9EURY</name>
<gene>
    <name evidence="2" type="ORF">ACFQMA_10860</name>
</gene>
<proteinExistence type="predicted"/>
<dbReference type="InterPro" id="IPR028098">
    <property type="entry name" value="Glyco_trans_4-like_N"/>
</dbReference>
<evidence type="ECO:0000313" key="3">
    <source>
        <dbReference type="Proteomes" id="UP001596432"/>
    </source>
</evidence>
<dbReference type="AlphaFoldDB" id="A0ABD5XZ45"/>
<dbReference type="EC" id="2.4.-.-" evidence="2"/>
<evidence type="ECO:0000259" key="1">
    <source>
        <dbReference type="Pfam" id="PF13439"/>
    </source>
</evidence>
<dbReference type="GO" id="GO:0016757">
    <property type="term" value="F:glycosyltransferase activity"/>
    <property type="evidence" value="ECO:0007669"/>
    <property type="project" value="UniProtKB-KW"/>
</dbReference>